<dbReference type="GO" id="GO:0042586">
    <property type="term" value="F:peptide deformylase activity"/>
    <property type="evidence" value="ECO:0007669"/>
    <property type="project" value="UniProtKB-UniRule"/>
</dbReference>
<proteinExistence type="inferred from homology"/>
<comment type="cofactor">
    <cofactor evidence="2">
        <name>Fe(2+)</name>
        <dbReference type="ChEBI" id="CHEBI:29033"/>
    </cofactor>
    <text evidence="2">Binds 1 Fe(2+) ion.</text>
</comment>
<dbReference type="PANTHER" id="PTHR10458">
    <property type="entry name" value="PEPTIDE DEFORMYLASE"/>
    <property type="match status" value="1"/>
</dbReference>
<dbReference type="PRINTS" id="PR01576">
    <property type="entry name" value="PDEFORMYLASE"/>
</dbReference>
<name>A0A5C0UJJ0_9RICK</name>
<protein>
    <recommendedName>
        <fullName evidence="2">Peptide deformylase</fullName>
        <shortName evidence="2">PDF</shortName>
        <ecNumber evidence="2">3.5.1.88</ecNumber>
    </recommendedName>
    <alternativeName>
        <fullName evidence="2">Polypeptide deformylase</fullName>
    </alternativeName>
</protein>
<feature type="binding site" evidence="2">
    <location>
        <position position="92"/>
    </location>
    <ligand>
        <name>Fe cation</name>
        <dbReference type="ChEBI" id="CHEBI:24875"/>
    </ligand>
</feature>
<keyword evidence="4" id="KW-1185">Reference proteome</keyword>
<dbReference type="NCBIfam" id="NF001159">
    <property type="entry name" value="PRK00150.1-3"/>
    <property type="match status" value="1"/>
</dbReference>
<comment type="function">
    <text evidence="2">Removes the formyl group from the N-terminal Met of newly synthesized proteins. Requires at least a dipeptide for an efficient rate of reaction. N-terminal L-methionine is a prerequisite for activity but the enzyme has broad specificity at other positions.</text>
</comment>
<dbReference type="InterPro" id="IPR036821">
    <property type="entry name" value="Peptide_deformylase_sf"/>
</dbReference>
<dbReference type="EMBL" id="CP043312">
    <property type="protein sequence ID" value="QEK39642.1"/>
    <property type="molecule type" value="Genomic_DNA"/>
</dbReference>
<dbReference type="GO" id="GO:0006412">
    <property type="term" value="P:translation"/>
    <property type="evidence" value="ECO:0007669"/>
    <property type="project" value="UniProtKB-UniRule"/>
</dbReference>
<dbReference type="Pfam" id="PF01327">
    <property type="entry name" value="Pep_deformylase"/>
    <property type="match status" value="1"/>
</dbReference>
<keyword evidence="2 3" id="KW-0378">Hydrolase</keyword>
<keyword evidence="2" id="KW-0648">Protein biosynthesis</keyword>
<dbReference type="HAMAP" id="MF_00163">
    <property type="entry name" value="Pep_deformylase"/>
    <property type="match status" value="1"/>
</dbReference>
<comment type="catalytic activity">
    <reaction evidence="2">
        <text>N-terminal N-formyl-L-methionyl-[peptide] + H2O = N-terminal L-methionyl-[peptide] + formate</text>
        <dbReference type="Rhea" id="RHEA:24420"/>
        <dbReference type="Rhea" id="RHEA-COMP:10639"/>
        <dbReference type="Rhea" id="RHEA-COMP:10640"/>
        <dbReference type="ChEBI" id="CHEBI:15377"/>
        <dbReference type="ChEBI" id="CHEBI:15740"/>
        <dbReference type="ChEBI" id="CHEBI:49298"/>
        <dbReference type="ChEBI" id="CHEBI:64731"/>
        <dbReference type="EC" id="3.5.1.88"/>
    </reaction>
</comment>
<accession>A0A5C0UJJ0</accession>
<keyword evidence="2" id="KW-0479">Metal-binding</keyword>
<dbReference type="Gene3D" id="3.90.45.10">
    <property type="entry name" value="Peptide deformylase"/>
    <property type="match status" value="1"/>
</dbReference>
<feature type="binding site" evidence="2">
    <location>
        <position position="134"/>
    </location>
    <ligand>
        <name>Fe cation</name>
        <dbReference type="ChEBI" id="CHEBI:24875"/>
    </ligand>
</feature>
<feature type="binding site" evidence="2">
    <location>
        <position position="138"/>
    </location>
    <ligand>
        <name>Fe cation</name>
        <dbReference type="ChEBI" id="CHEBI:24875"/>
    </ligand>
</feature>
<dbReference type="SUPFAM" id="SSF56420">
    <property type="entry name" value="Peptide deformylase"/>
    <property type="match status" value="1"/>
</dbReference>
<evidence type="ECO:0000313" key="4">
    <source>
        <dbReference type="Proteomes" id="UP000323844"/>
    </source>
</evidence>
<dbReference type="AlphaFoldDB" id="A0A5C0UJJ0"/>
<dbReference type="PIRSF" id="PIRSF004749">
    <property type="entry name" value="Pep_def"/>
    <property type="match status" value="1"/>
</dbReference>
<evidence type="ECO:0000256" key="1">
    <source>
        <dbReference type="ARBA" id="ARBA00010759"/>
    </source>
</evidence>
<dbReference type="PANTHER" id="PTHR10458:SF22">
    <property type="entry name" value="PEPTIDE DEFORMYLASE"/>
    <property type="match status" value="1"/>
</dbReference>
<dbReference type="KEGG" id="snay:FZC37_01690"/>
<reference evidence="3 4" key="1">
    <citation type="submission" date="2019-08" db="EMBL/GenBank/DDBJ databases">
        <title>Highly reduced genomes of protist endosymbionts show evolutionary convergence.</title>
        <authorList>
            <person name="George E."/>
            <person name="Husnik F."/>
            <person name="Tashyreva D."/>
            <person name="Prokopchuk G."/>
            <person name="Horak A."/>
            <person name="Kwong W.K."/>
            <person name="Lukes J."/>
            <person name="Keeling P.J."/>
        </authorList>
    </citation>
    <scope>NUCLEOTIDE SEQUENCE [LARGE SCALE GENOMIC DNA]</scope>
    <source>
        <strain evidence="3">1621</strain>
    </source>
</reference>
<comment type="similarity">
    <text evidence="1 2">Belongs to the polypeptide deformylase family.</text>
</comment>
<feature type="active site" evidence="2">
    <location>
        <position position="135"/>
    </location>
</feature>
<evidence type="ECO:0000256" key="2">
    <source>
        <dbReference type="HAMAP-Rule" id="MF_00163"/>
    </source>
</evidence>
<dbReference type="EC" id="3.5.1.88" evidence="2"/>
<dbReference type="Proteomes" id="UP000323844">
    <property type="component" value="Chromosome"/>
</dbReference>
<dbReference type="OrthoDB" id="9804313at2"/>
<keyword evidence="2" id="KW-0408">Iron</keyword>
<dbReference type="InterPro" id="IPR023635">
    <property type="entry name" value="Peptide_deformylase"/>
</dbReference>
<evidence type="ECO:0000313" key="3">
    <source>
        <dbReference type="EMBL" id="QEK39642.1"/>
    </source>
</evidence>
<dbReference type="CDD" id="cd00487">
    <property type="entry name" value="Pep_deformylase"/>
    <property type="match status" value="1"/>
</dbReference>
<sequence>MKLMEIVKVPDERLRQKSSPIDCVDNSLKPLVDDMIYTMHRVGGIGLAAIQVGIPKRLMVIDVREDNSEPICIINPVILRFGDNTNTMQEGCLSIPECVVNMVRPSEVVLEYTTLSGEKVTCDASGILARVIQHEFDHLEGKLLLDHVVADNRQKPVQESELR</sequence>
<dbReference type="NCBIfam" id="TIGR00079">
    <property type="entry name" value="pept_deformyl"/>
    <property type="match status" value="1"/>
</dbReference>
<dbReference type="RefSeq" id="WP_148952003.1">
    <property type="nucleotide sequence ID" value="NZ_CP043312.1"/>
</dbReference>
<dbReference type="GO" id="GO:0046872">
    <property type="term" value="F:metal ion binding"/>
    <property type="evidence" value="ECO:0007669"/>
    <property type="project" value="UniProtKB-KW"/>
</dbReference>
<organism evidence="3 4">
    <name type="scientific">Candidatus Sneabacter namystus</name>
    <dbReference type="NCBI Taxonomy" id="2601646"/>
    <lineage>
        <taxon>Bacteria</taxon>
        <taxon>Pseudomonadati</taxon>
        <taxon>Pseudomonadota</taxon>
        <taxon>Alphaproteobacteria</taxon>
        <taxon>Rickettsiales</taxon>
        <taxon>Rickettsiaceae</taxon>
        <taxon>Rickettsieae</taxon>
        <taxon>Candidatus Sneabacter</taxon>
    </lineage>
</organism>
<gene>
    <name evidence="2 3" type="primary">def</name>
    <name evidence="3" type="ORF">FZC37_01690</name>
</gene>